<protein>
    <recommendedName>
        <fullName evidence="5">Phosphoglycerate mutase</fullName>
    </recommendedName>
</protein>
<name>A0AAW2YV05_9EUKA</name>
<sequence length="371" mass="42757">NGQDEYVNEFFVKGYTKPSKEVNNSEVTSATESHNGEDSSTEIKRKNLKLNKHYTEKEVQKEIDDQIRNPKLLEPLEFKPNSIDPKSYLINIKSLNKTIRVLLVRHGLSDANIDKSLLTTQPDHAIPLSDTGIRQAHECGRYIKQYIEQQNKSLRDQWKAMCPRALSPATMKTPLVATPSFVSSDFIWNDFGEQEDDFESLNESPKVKVRVWTSPYRRARQTAAAIMHQCGDLIHDQKEHVLLGEQQFGLFEGMSLDEIRSTYPKEMCFFEKCIKGGGRFWARPPLGESRFDVAARVHQTFNTFIHDAKKDKIHDIIIVSHGVTIRAFIMMWLKLTPEWFENEYNPNNCSVRILKGPSNKGYAFEGYPDRE</sequence>
<evidence type="ECO:0000313" key="3">
    <source>
        <dbReference type="EMBL" id="KAL0480630.1"/>
    </source>
</evidence>
<dbReference type="SUPFAM" id="SSF53254">
    <property type="entry name" value="Phosphoglycerate mutase-like"/>
    <property type="match status" value="1"/>
</dbReference>
<dbReference type="AlphaFoldDB" id="A0AAW2YV05"/>
<dbReference type="InterPro" id="IPR029033">
    <property type="entry name" value="His_PPase_superfam"/>
</dbReference>
<dbReference type="SMART" id="SM00855">
    <property type="entry name" value="PGAM"/>
    <property type="match status" value="1"/>
</dbReference>
<dbReference type="EMBL" id="JAOPGA020000678">
    <property type="protein sequence ID" value="KAL0480630.1"/>
    <property type="molecule type" value="Genomic_DNA"/>
</dbReference>
<evidence type="ECO:0000313" key="4">
    <source>
        <dbReference type="Proteomes" id="UP001431209"/>
    </source>
</evidence>
<dbReference type="Pfam" id="PF00300">
    <property type="entry name" value="His_Phos_1"/>
    <property type="match status" value="2"/>
</dbReference>
<organism evidence="3 4">
    <name type="scientific">Acrasis kona</name>
    <dbReference type="NCBI Taxonomy" id="1008807"/>
    <lineage>
        <taxon>Eukaryota</taxon>
        <taxon>Discoba</taxon>
        <taxon>Heterolobosea</taxon>
        <taxon>Tetramitia</taxon>
        <taxon>Eutetramitia</taxon>
        <taxon>Acrasidae</taxon>
        <taxon>Acrasis</taxon>
    </lineage>
</organism>
<reference evidence="3 4" key="1">
    <citation type="submission" date="2024-03" db="EMBL/GenBank/DDBJ databases">
        <title>The Acrasis kona genome and developmental transcriptomes reveal deep origins of eukaryotic multicellular pathways.</title>
        <authorList>
            <person name="Sheikh S."/>
            <person name="Fu C.-J."/>
            <person name="Brown M.W."/>
            <person name="Baldauf S.L."/>
        </authorList>
    </citation>
    <scope>NUCLEOTIDE SEQUENCE [LARGE SCALE GENOMIC DNA]</scope>
    <source>
        <strain evidence="3 4">ATCC MYA-3509</strain>
    </source>
</reference>
<dbReference type="Proteomes" id="UP001431209">
    <property type="component" value="Unassembled WGS sequence"/>
</dbReference>
<dbReference type="PANTHER" id="PTHR46192">
    <property type="entry name" value="BROAD-RANGE ACID PHOSPHATASE DET1"/>
    <property type="match status" value="1"/>
</dbReference>
<comment type="caution">
    <text evidence="3">The sequence shown here is derived from an EMBL/GenBank/DDBJ whole genome shotgun (WGS) entry which is preliminary data.</text>
</comment>
<keyword evidence="4" id="KW-1185">Reference proteome</keyword>
<gene>
    <name evidence="3" type="ORF">AKO1_006891</name>
</gene>
<feature type="binding site" evidence="1">
    <location>
        <position position="218"/>
    </location>
    <ligand>
        <name>substrate</name>
    </ligand>
</feature>
<dbReference type="Gene3D" id="3.40.50.1240">
    <property type="entry name" value="Phosphoglycerate mutase-like"/>
    <property type="match status" value="1"/>
</dbReference>
<feature type="non-terminal residue" evidence="3">
    <location>
        <position position="1"/>
    </location>
</feature>
<dbReference type="InterPro" id="IPR052765">
    <property type="entry name" value="PGM-Related"/>
</dbReference>
<dbReference type="InterPro" id="IPR013078">
    <property type="entry name" value="His_Pase_superF_clade-1"/>
</dbReference>
<dbReference type="CDD" id="cd07067">
    <property type="entry name" value="HP_PGM_like"/>
    <property type="match status" value="1"/>
</dbReference>
<evidence type="ECO:0000256" key="2">
    <source>
        <dbReference type="SAM" id="MobiDB-lite"/>
    </source>
</evidence>
<feature type="compositionally biased region" description="Polar residues" evidence="2">
    <location>
        <begin position="21"/>
        <end position="33"/>
    </location>
</feature>
<evidence type="ECO:0008006" key="5">
    <source>
        <dbReference type="Google" id="ProtNLM"/>
    </source>
</evidence>
<feature type="compositionally biased region" description="Basic and acidic residues" evidence="2">
    <location>
        <begin position="34"/>
        <end position="45"/>
    </location>
</feature>
<accession>A0AAW2YV05</accession>
<evidence type="ECO:0000256" key="1">
    <source>
        <dbReference type="PIRSR" id="PIRSR613078-2"/>
    </source>
</evidence>
<feature type="region of interest" description="Disordered" evidence="2">
    <location>
        <begin position="21"/>
        <end position="45"/>
    </location>
</feature>
<proteinExistence type="predicted"/>